<name>A0A343TLN0_9EURY</name>
<accession>A0A343TLN0</accession>
<dbReference type="InterPro" id="IPR007050">
    <property type="entry name" value="HTH_bacterioopsin"/>
</dbReference>
<dbReference type="KEGG" id="hdf:AArcSl_2380"/>
<dbReference type="AlphaFoldDB" id="A0A343TLN0"/>
<sequence>MVSDVYGSVEVHYRLEPPREDMTQARLNVTLPSGPWIAEISRRHPEVTFRVLTAIPAEGRGIALVQIHASDPDAILTEVTDHETVIDCSTLQRTEATATIQIETATPVILPAAKQAGISVEMPVEIREGVATVDVAGAHEKLSALGEQFEAMGLEFDVEYVHERRHPEQLLTYRQQEVLRTAVEKGYYDTPRTCTLTDLAEELGIAKSTCSDILHRIEETIVKQFLEDLPPLIGGDAETPESAKISRE</sequence>
<keyword evidence="5" id="KW-1185">Reference proteome</keyword>
<evidence type="ECO:0000313" key="4">
    <source>
        <dbReference type="EMBL" id="AUX10002.1"/>
    </source>
</evidence>
<evidence type="ECO:0000256" key="1">
    <source>
        <dbReference type="ARBA" id="ARBA00023015"/>
    </source>
</evidence>
<dbReference type="PANTHER" id="PTHR34236">
    <property type="entry name" value="DIMETHYL SULFOXIDE REDUCTASE TRANSCRIPTIONAL ACTIVATOR"/>
    <property type="match status" value="1"/>
</dbReference>
<dbReference type="Pfam" id="PF04967">
    <property type="entry name" value="HTH_10"/>
    <property type="match status" value="1"/>
</dbReference>
<evidence type="ECO:0000256" key="2">
    <source>
        <dbReference type="ARBA" id="ARBA00023163"/>
    </source>
</evidence>
<dbReference type="EMBL" id="CP025066">
    <property type="protein sequence ID" value="AUX10002.1"/>
    <property type="molecule type" value="Genomic_DNA"/>
</dbReference>
<proteinExistence type="predicted"/>
<keyword evidence="1" id="KW-0805">Transcription regulation</keyword>
<organism evidence="4 5">
    <name type="scientific">Halalkaliarchaeum desulfuricum</name>
    <dbReference type="NCBI Taxonomy" id="2055893"/>
    <lineage>
        <taxon>Archaea</taxon>
        <taxon>Methanobacteriati</taxon>
        <taxon>Methanobacteriota</taxon>
        <taxon>Stenosarchaea group</taxon>
        <taxon>Halobacteria</taxon>
        <taxon>Halobacteriales</taxon>
        <taxon>Haloferacaceae</taxon>
        <taxon>Halalkaliarchaeum</taxon>
    </lineage>
</organism>
<dbReference type="Proteomes" id="UP000263012">
    <property type="component" value="Chromosome"/>
</dbReference>
<keyword evidence="2" id="KW-0804">Transcription</keyword>
<gene>
    <name evidence="4" type="ORF">AArcSl_2380</name>
</gene>
<reference evidence="5" key="1">
    <citation type="submission" date="2017-11" db="EMBL/GenBank/DDBJ databases">
        <title>Phenotypic and genomic properties of facultatively anaerobic sulfur-reducing natronoarchaea from hypersaline soda lakes.</title>
        <authorList>
            <person name="Sorokin D.Y."/>
            <person name="Kublanov I.V."/>
            <person name="Roman P."/>
            <person name="Sinninghe Damste J.S."/>
            <person name="Golyshin P.N."/>
            <person name="Rojo D."/>
            <person name="Ciordia S."/>
            <person name="Mena M.D.C."/>
            <person name="Ferrer M."/>
            <person name="Messina E."/>
            <person name="Smedile F."/>
            <person name="La Spada G."/>
            <person name="La Cono V."/>
            <person name="Yakimov M.M."/>
        </authorList>
    </citation>
    <scope>NUCLEOTIDE SEQUENCE [LARGE SCALE GENOMIC DNA]</scope>
    <source>
        <strain evidence="5">AArc-Sl</strain>
    </source>
</reference>
<feature type="domain" description="HTH bat-type" evidence="3">
    <location>
        <begin position="171"/>
        <end position="222"/>
    </location>
</feature>
<evidence type="ECO:0000313" key="5">
    <source>
        <dbReference type="Proteomes" id="UP000263012"/>
    </source>
</evidence>
<evidence type="ECO:0000259" key="3">
    <source>
        <dbReference type="Pfam" id="PF04967"/>
    </source>
</evidence>
<protein>
    <submittedName>
        <fullName evidence="4">Bacterio-opsin activator HTH domain protein</fullName>
    </submittedName>
</protein>
<dbReference type="PANTHER" id="PTHR34236:SF1">
    <property type="entry name" value="DIMETHYL SULFOXIDE REDUCTASE TRANSCRIPTIONAL ACTIVATOR"/>
    <property type="match status" value="1"/>
</dbReference>